<dbReference type="Pfam" id="PF01370">
    <property type="entry name" value="Epimerase"/>
    <property type="match status" value="1"/>
</dbReference>
<feature type="domain" description="NAD-dependent epimerase/dehydratase" evidence="1">
    <location>
        <begin position="4"/>
        <end position="231"/>
    </location>
</feature>
<protein>
    <submittedName>
        <fullName evidence="2">NAD(P)-dependent oxidoreductase</fullName>
    </submittedName>
</protein>
<dbReference type="InterPro" id="IPR051783">
    <property type="entry name" value="NAD(P)-dependent_oxidoreduct"/>
</dbReference>
<dbReference type="AlphaFoldDB" id="A0A365H0W5"/>
<gene>
    <name evidence="2" type="ORF">DPM19_24310</name>
</gene>
<name>A0A365H0W5_9ACTN</name>
<dbReference type="GO" id="GO:0004029">
    <property type="term" value="F:aldehyde dehydrogenase (NAD+) activity"/>
    <property type="evidence" value="ECO:0007669"/>
    <property type="project" value="TreeGrafter"/>
</dbReference>
<dbReference type="InterPro" id="IPR036291">
    <property type="entry name" value="NAD(P)-bd_dom_sf"/>
</dbReference>
<reference evidence="2 3" key="1">
    <citation type="submission" date="2018-06" db="EMBL/GenBank/DDBJ databases">
        <title>Actinomadura craniellae sp. nov. isolated from marine sponge Craniella sp.</title>
        <authorList>
            <person name="Li L."/>
            <person name="Xu Q.H."/>
            <person name="Lin H.W."/>
            <person name="Lu Y.H."/>
        </authorList>
    </citation>
    <scope>NUCLEOTIDE SEQUENCE [LARGE SCALE GENOMIC DNA]</scope>
    <source>
        <strain evidence="2 3">LHW63021</strain>
    </source>
</reference>
<organism evidence="2 3">
    <name type="scientific">Actinomadura craniellae</name>
    <dbReference type="NCBI Taxonomy" id="2231787"/>
    <lineage>
        <taxon>Bacteria</taxon>
        <taxon>Bacillati</taxon>
        <taxon>Actinomycetota</taxon>
        <taxon>Actinomycetes</taxon>
        <taxon>Streptosporangiales</taxon>
        <taxon>Thermomonosporaceae</taxon>
        <taxon>Actinomadura</taxon>
    </lineage>
</organism>
<keyword evidence="3" id="KW-1185">Reference proteome</keyword>
<evidence type="ECO:0000313" key="3">
    <source>
        <dbReference type="Proteomes" id="UP000251891"/>
    </source>
</evidence>
<proteinExistence type="predicted"/>
<evidence type="ECO:0000313" key="2">
    <source>
        <dbReference type="EMBL" id="RAY12717.1"/>
    </source>
</evidence>
<sequence>MGSVAVLGATGCVGGGAAAAFARAGHRVVAVARGRAPVARADTFVPLDVAAAAPGDLAGLLESEGVDAVVNATGGWLSGDAENEHAHVRLVENLIEGLALLPRPVRLVQLGSIHEYGPVPEGRPIDESVEPRPETAYARTKLAGAEAVLRATRAGRIDGVVLRAVNICGPAVTPASFLGAVVRRLRAAPPGEPVELEVVRARRDFLDVRDLAAAAVKAATLPVTGQVINVGRGEAPTMREIIALLFTAAGFPADGVRERAGRVESRGGDWVLADITLAGKVLGWEPRIGLPDSLKDMWEASADTEEPS</sequence>
<dbReference type="OrthoDB" id="4559195at2"/>
<dbReference type="GO" id="GO:0005737">
    <property type="term" value="C:cytoplasm"/>
    <property type="evidence" value="ECO:0007669"/>
    <property type="project" value="TreeGrafter"/>
</dbReference>
<dbReference type="EMBL" id="QLYX01000012">
    <property type="protein sequence ID" value="RAY12717.1"/>
    <property type="molecule type" value="Genomic_DNA"/>
</dbReference>
<dbReference type="Gene3D" id="3.40.50.720">
    <property type="entry name" value="NAD(P)-binding Rossmann-like Domain"/>
    <property type="match status" value="1"/>
</dbReference>
<dbReference type="PANTHER" id="PTHR48079">
    <property type="entry name" value="PROTEIN YEEZ"/>
    <property type="match status" value="1"/>
</dbReference>
<dbReference type="InterPro" id="IPR001509">
    <property type="entry name" value="Epimerase_deHydtase"/>
</dbReference>
<accession>A0A365H0W5</accession>
<evidence type="ECO:0000259" key="1">
    <source>
        <dbReference type="Pfam" id="PF01370"/>
    </source>
</evidence>
<dbReference type="RefSeq" id="WP_111870324.1">
    <property type="nucleotide sequence ID" value="NZ_QLYX01000012.1"/>
</dbReference>
<dbReference type="SUPFAM" id="SSF51735">
    <property type="entry name" value="NAD(P)-binding Rossmann-fold domains"/>
    <property type="match status" value="1"/>
</dbReference>
<dbReference type="PANTHER" id="PTHR48079:SF6">
    <property type="entry name" value="NAD(P)-BINDING DOMAIN-CONTAINING PROTEIN-RELATED"/>
    <property type="match status" value="1"/>
</dbReference>
<dbReference type="Proteomes" id="UP000251891">
    <property type="component" value="Unassembled WGS sequence"/>
</dbReference>
<comment type="caution">
    <text evidence="2">The sequence shown here is derived from an EMBL/GenBank/DDBJ whole genome shotgun (WGS) entry which is preliminary data.</text>
</comment>